<organism evidence="8 9">
    <name type="scientific">Zootermopsis nevadensis</name>
    <name type="common">Dampwood termite</name>
    <dbReference type="NCBI Taxonomy" id="136037"/>
    <lineage>
        <taxon>Eukaryota</taxon>
        <taxon>Metazoa</taxon>
        <taxon>Ecdysozoa</taxon>
        <taxon>Arthropoda</taxon>
        <taxon>Hexapoda</taxon>
        <taxon>Insecta</taxon>
        <taxon>Pterygota</taxon>
        <taxon>Neoptera</taxon>
        <taxon>Polyneoptera</taxon>
        <taxon>Dictyoptera</taxon>
        <taxon>Blattodea</taxon>
        <taxon>Blattoidea</taxon>
        <taxon>Termitoidae</taxon>
        <taxon>Termopsidae</taxon>
        <taxon>Zootermopsis</taxon>
    </lineage>
</organism>
<dbReference type="FunCoup" id="A0A067RFZ4">
    <property type="interactions" value="640"/>
</dbReference>
<evidence type="ECO:0000256" key="3">
    <source>
        <dbReference type="ARBA" id="ARBA00022525"/>
    </source>
</evidence>
<dbReference type="InterPro" id="IPR033916">
    <property type="entry name" value="ML_Npc2-like"/>
</dbReference>
<dbReference type="SMART" id="SM00737">
    <property type="entry name" value="ML"/>
    <property type="match status" value="1"/>
</dbReference>
<keyword evidence="9" id="KW-1185">Reference proteome</keyword>
<proteinExistence type="inferred from homology"/>
<keyword evidence="3" id="KW-0964">Secreted</keyword>
<protein>
    <submittedName>
        <fullName evidence="8">NPC2-like protein</fullName>
    </submittedName>
</protein>
<dbReference type="Gene3D" id="2.60.40.770">
    <property type="match status" value="1"/>
</dbReference>
<gene>
    <name evidence="8" type="ORF">L798_12796</name>
</gene>
<dbReference type="PANTHER" id="PTHR11306">
    <property type="entry name" value="NIEMANN PICK TYPE C2 PROTEIN NPC2-RELATED"/>
    <property type="match status" value="1"/>
</dbReference>
<dbReference type="SUPFAM" id="SSF81296">
    <property type="entry name" value="E set domains"/>
    <property type="match status" value="1"/>
</dbReference>
<accession>A0A067RFZ4</accession>
<evidence type="ECO:0000256" key="5">
    <source>
        <dbReference type="ARBA" id="ARBA00023157"/>
    </source>
</evidence>
<comment type="subcellular location">
    <subcellularLocation>
        <location evidence="1">Secreted</location>
    </subcellularLocation>
</comment>
<evidence type="ECO:0000259" key="7">
    <source>
        <dbReference type="SMART" id="SM00737"/>
    </source>
</evidence>
<dbReference type="STRING" id="136037.A0A067RFZ4"/>
<feature type="signal peptide" evidence="6">
    <location>
        <begin position="1"/>
        <end position="20"/>
    </location>
</feature>
<keyword evidence="5" id="KW-1015">Disulfide bond</keyword>
<dbReference type="AlphaFoldDB" id="A0A067RFZ4"/>
<name>A0A067RFZ4_ZOONE</name>
<dbReference type="PANTHER" id="PTHR11306:SF68">
    <property type="entry name" value="NPC INTRACELLULAR CHOLESTEROL TRANSPORTER 2"/>
    <property type="match status" value="1"/>
</dbReference>
<feature type="chain" id="PRO_5001648557" evidence="6">
    <location>
        <begin position="21"/>
        <end position="150"/>
    </location>
</feature>
<dbReference type="InParanoid" id="A0A067RFZ4"/>
<evidence type="ECO:0000313" key="9">
    <source>
        <dbReference type="Proteomes" id="UP000027135"/>
    </source>
</evidence>
<dbReference type="GO" id="GO:0032934">
    <property type="term" value="F:sterol binding"/>
    <property type="evidence" value="ECO:0007669"/>
    <property type="project" value="InterPro"/>
</dbReference>
<feature type="domain" description="MD-2-related lipid-recognition" evidence="7">
    <location>
        <begin position="23"/>
        <end position="147"/>
    </location>
</feature>
<dbReference type="FunFam" id="2.60.40.770:FF:000001">
    <property type="entry name" value="NPC intracellular cholesterol transporter 2"/>
    <property type="match status" value="1"/>
</dbReference>
<evidence type="ECO:0000256" key="4">
    <source>
        <dbReference type="ARBA" id="ARBA00022729"/>
    </source>
</evidence>
<dbReference type="OMA" id="QNLFCWE"/>
<dbReference type="OrthoDB" id="4937502at2759"/>
<dbReference type="InterPro" id="IPR014756">
    <property type="entry name" value="Ig_E-set"/>
</dbReference>
<evidence type="ECO:0000256" key="6">
    <source>
        <dbReference type="SAM" id="SignalP"/>
    </source>
</evidence>
<evidence type="ECO:0000313" key="8">
    <source>
        <dbReference type="EMBL" id="KDR22662.1"/>
    </source>
</evidence>
<dbReference type="InterPro" id="IPR003172">
    <property type="entry name" value="ML_dom"/>
</dbReference>
<dbReference type="GO" id="GO:0005576">
    <property type="term" value="C:extracellular region"/>
    <property type="evidence" value="ECO:0007669"/>
    <property type="project" value="UniProtKB-SubCell"/>
</dbReference>
<dbReference type="EMBL" id="KK852498">
    <property type="protein sequence ID" value="KDR22662.1"/>
    <property type="molecule type" value="Genomic_DNA"/>
</dbReference>
<keyword evidence="4 6" id="KW-0732">Signal</keyword>
<reference evidence="8 9" key="1">
    <citation type="journal article" date="2014" name="Nat. Commun.">
        <title>Molecular traces of alternative social organization in a termite genome.</title>
        <authorList>
            <person name="Terrapon N."/>
            <person name="Li C."/>
            <person name="Robertson H.M."/>
            <person name="Ji L."/>
            <person name="Meng X."/>
            <person name="Booth W."/>
            <person name="Chen Z."/>
            <person name="Childers C.P."/>
            <person name="Glastad K.M."/>
            <person name="Gokhale K."/>
            <person name="Gowin J."/>
            <person name="Gronenberg W."/>
            <person name="Hermansen R.A."/>
            <person name="Hu H."/>
            <person name="Hunt B.G."/>
            <person name="Huylmans A.K."/>
            <person name="Khalil S.M."/>
            <person name="Mitchell R.D."/>
            <person name="Munoz-Torres M.C."/>
            <person name="Mustard J.A."/>
            <person name="Pan H."/>
            <person name="Reese J.T."/>
            <person name="Scharf M.E."/>
            <person name="Sun F."/>
            <person name="Vogel H."/>
            <person name="Xiao J."/>
            <person name="Yang W."/>
            <person name="Yang Z."/>
            <person name="Yang Z."/>
            <person name="Zhou J."/>
            <person name="Zhu J."/>
            <person name="Brent C.S."/>
            <person name="Elsik C.G."/>
            <person name="Goodisman M.A."/>
            <person name="Liberles D.A."/>
            <person name="Roe R.M."/>
            <person name="Vargo E.L."/>
            <person name="Vilcinskas A."/>
            <person name="Wang J."/>
            <person name="Bornberg-Bauer E."/>
            <person name="Korb J."/>
            <person name="Zhang G."/>
            <person name="Liebig J."/>
        </authorList>
    </citation>
    <scope>NUCLEOTIDE SEQUENCE [LARGE SCALE GENOMIC DNA]</scope>
    <source>
        <tissue evidence="8">Whole organism</tissue>
    </source>
</reference>
<dbReference type="InterPro" id="IPR039670">
    <property type="entry name" value="NPC2-like"/>
</dbReference>
<comment type="similarity">
    <text evidence="2">Belongs to the NPC2 family.</text>
</comment>
<dbReference type="GO" id="GO:0032367">
    <property type="term" value="P:intracellular cholesterol transport"/>
    <property type="evidence" value="ECO:0007669"/>
    <property type="project" value="InterPro"/>
</dbReference>
<dbReference type="Proteomes" id="UP000027135">
    <property type="component" value="Unassembled WGS sequence"/>
</dbReference>
<dbReference type="Pfam" id="PF02221">
    <property type="entry name" value="E1_DerP2_DerF2"/>
    <property type="match status" value="1"/>
</dbReference>
<evidence type="ECO:0000256" key="2">
    <source>
        <dbReference type="ARBA" id="ARBA00006370"/>
    </source>
</evidence>
<sequence>MERFIITTVICAFVFPGVFSLPVEDCGSTAGSFTNVTISSCKDTDPVCILKKNSNVTLDISFTTSVTDNTVTADVHGIIQGIPIPWPVQNPDACKSSGLKCPLEPGKNYHYTATFPIKTSYPTMHLQVKWELQNESKTDIVCALIPVKIK</sequence>
<dbReference type="CDD" id="cd00916">
    <property type="entry name" value="Npc2_like"/>
    <property type="match status" value="1"/>
</dbReference>
<dbReference type="eggNOG" id="KOG4063">
    <property type="taxonomic scope" value="Eukaryota"/>
</dbReference>
<evidence type="ECO:0000256" key="1">
    <source>
        <dbReference type="ARBA" id="ARBA00004613"/>
    </source>
</evidence>